<accession>A0A9X2JF70</accession>
<protein>
    <submittedName>
        <fullName evidence="3">DUF1080 domain-containing protein</fullName>
    </submittedName>
</protein>
<keyword evidence="4" id="KW-1185">Reference proteome</keyword>
<comment type="caution">
    <text evidence="3">The sequence shown here is derived from an EMBL/GenBank/DDBJ whole genome shotgun (WGS) entry which is preliminary data.</text>
</comment>
<feature type="chain" id="PRO_5040723338" evidence="1">
    <location>
        <begin position="29"/>
        <end position="246"/>
    </location>
</feature>
<dbReference type="Pfam" id="PF06439">
    <property type="entry name" value="3keto-disac_hyd"/>
    <property type="match status" value="1"/>
</dbReference>
<dbReference type="PROSITE" id="PS51318">
    <property type="entry name" value="TAT"/>
    <property type="match status" value="1"/>
</dbReference>
<sequence length="246" mass="26919">MARQNFSRRAVISTGIGLVAASGLAAQAEESGEKSPEATKAWIDGSGDGFRALTVEDFTKVNSADDTWKFDGNTIHCTGRPTSVIRTEKQFTNFELVVQWMHHKPAGNSGVFVWTTPESIQRLTEAGKPGLPQGIEVQVLDLAYGQPIPADWYTSHGDVFPVGVQMEPFPPVSPNGSRSFPSKNLSRAHGEWNHYYIRAINGEVRLWVNGEEVSGGTECAPATGYLCLESEGSPITFRNLRIRELP</sequence>
<dbReference type="Proteomes" id="UP001155241">
    <property type="component" value="Unassembled WGS sequence"/>
</dbReference>
<dbReference type="GO" id="GO:0016787">
    <property type="term" value="F:hydrolase activity"/>
    <property type="evidence" value="ECO:0007669"/>
    <property type="project" value="InterPro"/>
</dbReference>
<dbReference type="InterPro" id="IPR006311">
    <property type="entry name" value="TAT_signal"/>
</dbReference>
<feature type="domain" description="3-keto-alpha-glucoside-1,2-lyase/3-keto-2-hydroxy-glucal hydratase" evidence="2">
    <location>
        <begin position="59"/>
        <end position="243"/>
    </location>
</feature>
<dbReference type="RefSeq" id="WP_252851498.1">
    <property type="nucleotide sequence ID" value="NZ_JAMXLR010000023.1"/>
</dbReference>
<evidence type="ECO:0000313" key="4">
    <source>
        <dbReference type="Proteomes" id="UP001155241"/>
    </source>
</evidence>
<feature type="signal peptide" evidence="1">
    <location>
        <begin position="1"/>
        <end position="28"/>
    </location>
</feature>
<name>A0A9X2JF70_9BACT</name>
<dbReference type="EMBL" id="JAMXLR010000023">
    <property type="protein sequence ID" value="MCO6043391.1"/>
    <property type="molecule type" value="Genomic_DNA"/>
</dbReference>
<dbReference type="InterPro" id="IPR010496">
    <property type="entry name" value="AL/BT2_dom"/>
</dbReference>
<organism evidence="3 4">
    <name type="scientific">Aeoliella straminimaris</name>
    <dbReference type="NCBI Taxonomy" id="2954799"/>
    <lineage>
        <taxon>Bacteria</taxon>
        <taxon>Pseudomonadati</taxon>
        <taxon>Planctomycetota</taxon>
        <taxon>Planctomycetia</taxon>
        <taxon>Pirellulales</taxon>
        <taxon>Lacipirellulaceae</taxon>
        <taxon>Aeoliella</taxon>
    </lineage>
</organism>
<dbReference type="AlphaFoldDB" id="A0A9X2JF70"/>
<evidence type="ECO:0000259" key="2">
    <source>
        <dbReference type="Pfam" id="PF06439"/>
    </source>
</evidence>
<reference evidence="3" key="1">
    <citation type="submission" date="2022-06" db="EMBL/GenBank/DDBJ databases">
        <title>Aeoliella straminimaris, a novel planctomycete from sediments.</title>
        <authorList>
            <person name="Vitorino I.R."/>
            <person name="Lage O.M."/>
        </authorList>
    </citation>
    <scope>NUCLEOTIDE SEQUENCE</scope>
    <source>
        <strain evidence="3">ICT_H6.2</strain>
    </source>
</reference>
<evidence type="ECO:0000313" key="3">
    <source>
        <dbReference type="EMBL" id="MCO6043391.1"/>
    </source>
</evidence>
<keyword evidence="1" id="KW-0732">Signal</keyword>
<dbReference type="Gene3D" id="2.60.120.560">
    <property type="entry name" value="Exo-inulinase, domain 1"/>
    <property type="match status" value="1"/>
</dbReference>
<proteinExistence type="predicted"/>
<gene>
    <name evidence="3" type="ORF">NG895_05680</name>
</gene>
<evidence type="ECO:0000256" key="1">
    <source>
        <dbReference type="SAM" id="SignalP"/>
    </source>
</evidence>